<dbReference type="RefSeq" id="WP_034615746.1">
    <property type="nucleotide sequence ID" value="NZ_JSUM01000012.1"/>
</dbReference>
<name>A0A0A3AQZ6_9PAST</name>
<dbReference type="Pfam" id="PF15586">
    <property type="entry name" value="Imm8"/>
    <property type="match status" value="1"/>
</dbReference>
<dbReference type="OrthoDB" id="5521406at2"/>
<comment type="caution">
    <text evidence="1">The sequence shown here is derived from an EMBL/GenBank/DDBJ whole genome shotgun (WGS) entry which is preliminary data.</text>
</comment>
<dbReference type="InterPro" id="IPR028964">
    <property type="entry name" value="Imm8"/>
</dbReference>
<dbReference type="EMBL" id="JSUM01000012">
    <property type="protein sequence ID" value="KGQ70152.1"/>
    <property type="molecule type" value="Genomic_DNA"/>
</dbReference>
<protein>
    <submittedName>
        <fullName evidence="1">Uncharacterized protein</fullName>
    </submittedName>
</protein>
<evidence type="ECO:0000313" key="1">
    <source>
        <dbReference type="EMBL" id="KGQ70152.1"/>
    </source>
</evidence>
<accession>A0A0A3AQZ6</accession>
<reference evidence="1 2" key="1">
    <citation type="submission" date="2014-11" db="EMBL/GenBank/DDBJ databases">
        <title>Draft genome sequence of Chelonobacter oris 1662T, associated with respiratory disease in Hermann's Tortoises.</title>
        <authorList>
            <person name="Kudirkiene E."/>
            <person name="Hansen M.J."/>
            <person name="Bojesen A.M."/>
        </authorList>
    </citation>
    <scope>NUCLEOTIDE SEQUENCE [LARGE SCALE GENOMIC DNA]</scope>
    <source>
        <strain evidence="1 2">1662</strain>
    </source>
</reference>
<organism evidence="1 2">
    <name type="scientific">Chelonobacter oris</name>
    <dbReference type="NCBI Taxonomy" id="505317"/>
    <lineage>
        <taxon>Bacteria</taxon>
        <taxon>Pseudomonadati</taxon>
        <taxon>Pseudomonadota</taxon>
        <taxon>Gammaproteobacteria</taxon>
        <taxon>Pasteurellales</taxon>
        <taxon>Pasteurellaceae</taxon>
        <taxon>Chelonobacter</taxon>
    </lineage>
</organism>
<sequence>MKAKLKLISDLFGEFEPAEYSPKEIDIFHVSLLLGIGANENDSIDYFDVFVCTPKWIDLNERKPILLRNTIVVKDYNFKEIIRYINSFIDSCDGNDWEEIAHKLSKLFRWEFDDYK</sequence>
<evidence type="ECO:0000313" key="2">
    <source>
        <dbReference type="Proteomes" id="UP000030380"/>
    </source>
</evidence>
<proteinExistence type="predicted"/>
<keyword evidence="2" id="KW-1185">Reference proteome</keyword>
<dbReference type="AlphaFoldDB" id="A0A0A3AQZ6"/>
<dbReference type="Proteomes" id="UP000030380">
    <property type="component" value="Unassembled WGS sequence"/>
</dbReference>
<dbReference type="STRING" id="505317.OA57_07395"/>
<gene>
    <name evidence="1" type="ORF">OA57_07395</name>
</gene>